<evidence type="ECO:0000256" key="6">
    <source>
        <dbReference type="RuleBase" id="RU366036"/>
    </source>
</evidence>
<proteinExistence type="inferred from homology"/>
<evidence type="ECO:0000256" key="1">
    <source>
        <dbReference type="ARBA" id="ARBA00004123"/>
    </source>
</evidence>
<evidence type="ECO:0000256" key="4">
    <source>
        <dbReference type="ARBA" id="ARBA00023163"/>
    </source>
</evidence>
<comment type="subcellular location">
    <subcellularLocation>
        <location evidence="1 6">Nucleus</location>
    </subcellularLocation>
</comment>
<reference evidence="7" key="2">
    <citation type="submission" date="2011-02" db="EMBL/GenBank/DDBJ databases">
        <authorList>
            <person name="MacLean D."/>
        </authorList>
    </citation>
    <scope>NUCLEOTIDE SEQUENCE</scope>
</reference>
<accession>F0WG39</accession>
<dbReference type="SUPFAM" id="SSF140718">
    <property type="entry name" value="Mediator hinge subcomplex-like"/>
    <property type="match status" value="1"/>
</dbReference>
<name>F0WG39_9STRA</name>
<reference evidence="7" key="1">
    <citation type="journal article" date="2011" name="PLoS Biol.">
        <title>Gene gain and loss during evolution of obligate parasitism in the white rust pathogen of Arabidopsis thaliana.</title>
        <authorList>
            <person name="Kemen E."/>
            <person name="Gardiner A."/>
            <person name="Schultz-Larsen T."/>
            <person name="Kemen A.C."/>
            <person name="Balmuth A.L."/>
            <person name="Robert-Seilaniantz A."/>
            <person name="Bailey K."/>
            <person name="Holub E."/>
            <person name="Studholme D.J."/>
            <person name="Maclean D."/>
            <person name="Jones J.D."/>
        </authorList>
    </citation>
    <scope>NUCLEOTIDE SEQUENCE</scope>
</reference>
<keyword evidence="3 6" id="KW-0010">Activator</keyword>
<keyword evidence="4 6" id="KW-0804">Transcription</keyword>
<dbReference type="PANTHER" id="PTHR13381:SF0">
    <property type="entry name" value="MEDIATOR OF RNA POLYMERASE II TRANSCRIPTION SUBUNIT 21"/>
    <property type="match status" value="1"/>
</dbReference>
<protein>
    <recommendedName>
        <fullName evidence="6">Mediator of RNA polymerase II transcription subunit 21</fullName>
    </recommendedName>
</protein>
<organism evidence="7">
    <name type="scientific">Albugo laibachii Nc14</name>
    <dbReference type="NCBI Taxonomy" id="890382"/>
    <lineage>
        <taxon>Eukaryota</taxon>
        <taxon>Sar</taxon>
        <taxon>Stramenopiles</taxon>
        <taxon>Oomycota</taxon>
        <taxon>Peronosporomycetes</taxon>
        <taxon>Albuginales</taxon>
        <taxon>Albuginaceae</taxon>
        <taxon>Albugo</taxon>
    </lineage>
</organism>
<dbReference type="GO" id="GO:0003712">
    <property type="term" value="F:transcription coregulator activity"/>
    <property type="evidence" value="ECO:0007669"/>
    <property type="project" value="TreeGrafter"/>
</dbReference>
<keyword evidence="5 6" id="KW-0539">Nucleus</keyword>
<evidence type="ECO:0000256" key="2">
    <source>
        <dbReference type="ARBA" id="ARBA00023015"/>
    </source>
</evidence>
<comment type="similarity">
    <text evidence="6">Belongs to the Mediator complex subunit 21 family.</text>
</comment>
<dbReference type="GO" id="GO:0006357">
    <property type="term" value="P:regulation of transcription by RNA polymerase II"/>
    <property type="evidence" value="ECO:0007669"/>
    <property type="project" value="TreeGrafter"/>
</dbReference>
<evidence type="ECO:0000256" key="3">
    <source>
        <dbReference type="ARBA" id="ARBA00023159"/>
    </source>
</evidence>
<sequence>MPDNVKIEVKEPTPEENGLPVQEQNETIIDSTDTVTVLQNSVDNMALSMFNALRLLPAKGPQNDPASDETCSNAINLLAQDVLDAFKRTDRLIDQLPGLDRTEKDQLEEMQLLQIKSEEEAQTLRQVAEEAEIWVDRARDSLRIICDTRLKREF</sequence>
<comment type="function">
    <text evidence="6">Component of the Mediator complex, a coactivator involved in the regulated transcription of nearly all RNA polymerase II-dependent genes. Mediator functions as a bridge to convey information from gene-specific regulatory proteins to the basal RNA polymerase II transcription machinery. Mediator is recruited to promoters by direct interactions with regulatory proteins and serves as a scaffold for the assembly of a functional preinitiation complex with RNA polymerase II and the general transcription factors.</text>
</comment>
<dbReference type="AlphaFoldDB" id="F0WG39"/>
<evidence type="ECO:0000256" key="5">
    <source>
        <dbReference type="ARBA" id="ARBA00023242"/>
    </source>
</evidence>
<evidence type="ECO:0000313" key="7">
    <source>
        <dbReference type="EMBL" id="CCA20173.1"/>
    </source>
</evidence>
<dbReference type="EMBL" id="FR824132">
    <property type="protein sequence ID" value="CCA20173.1"/>
    <property type="molecule type" value="Genomic_DNA"/>
</dbReference>
<dbReference type="PANTHER" id="PTHR13381">
    <property type="entry name" value="RNA POLYMERASE II HOLOENZYME COMPONENT SRB7"/>
    <property type="match status" value="1"/>
</dbReference>
<keyword evidence="2 6" id="KW-0805">Transcription regulation</keyword>
<dbReference type="InterPro" id="IPR037212">
    <property type="entry name" value="Med7/Med21-like"/>
</dbReference>
<dbReference type="InterPro" id="IPR021384">
    <property type="entry name" value="Mediator_Med21"/>
</dbReference>
<dbReference type="HOGENOM" id="CLU_150984_0_0_1"/>
<dbReference type="GO" id="GO:0016592">
    <property type="term" value="C:mediator complex"/>
    <property type="evidence" value="ECO:0007669"/>
    <property type="project" value="UniProtKB-UniRule"/>
</dbReference>
<dbReference type="Pfam" id="PF11221">
    <property type="entry name" value="Med21"/>
    <property type="match status" value="1"/>
</dbReference>
<comment type="subunit">
    <text evidence="6">Component of the Mediator complex.</text>
</comment>
<dbReference type="Gene3D" id="6.10.280.10">
    <property type="entry name" value="Mediator complex, subunit Med21"/>
    <property type="match status" value="1"/>
</dbReference>
<gene>
    <name evidence="7" type="primary">AlNc14C87G5568</name>
    <name evidence="7" type="ORF">ALNC14_063160</name>
</gene>